<proteinExistence type="predicted"/>
<dbReference type="Proteomes" id="UP001235343">
    <property type="component" value="Unassembled WGS sequence"/>
</dbReference>
<name>A0ABT7L4A5_9BACI</name>
<reference evidence="2 3" key="1">
    <citation type="submission" date="2023-06" db="EMBL/GenBank/DDBJ databases">
        <title>Aquibacillus rhizosphaerae LR5S19.</title>
        <authorList>
            <person name="Sun J.-Q."/>
        </authorList>
    </citation>
    <scope>NUCLEOTIDE SEQUENCE [LARGE SCALE GENOMIC DNA]</scope>
    <source>
        <strain evidence="2 3">LR5S19</strain>
    </source>
</reference>
<dbReference type="RefSeq" id="WP_285930310.1">
    <property type="nucleotide sequence ID" value="NZ_JASTZU010000016.1"/>
</dbReference>
<accession>A0ABT7L4A5</accession>
<organism evidence="2 3">
    <name type="scientific">Aquibacillus rhizosphaerae</name>
    <dbReference type="NCBI Taxonomy" id="3051431"/>
    <lineage>
        <taxon>Bacteria</taxon>
        <taxon>Bacillati</taxon>
        <taxon>Bacillota</taxon>
        <taxon>Bacilli</taxon>
        <taxon>Bacillales</taxon>
        <taxon>Bacillaceae</taxon>
        <taxon>Aquibacillus</taxon>
    </lineage>
</organism>
<gene>
    <name evidence="2" type="ORF">QQS35_03065</name>
</gene>
<feature type="transmembrane region" description="Helical" evidence="1">
    <location>
        <begin position="32"/>
        <end position="52"/>
    </location>
</feature>
<evidence type="ECO:0000313" key="3">
    <source>
        <dbReference type="Proteomes" id="UP001235343"/>
    </source>
</evidence>
<comment type="caution">
    <text evidence="2">The sequence shown here is derived from an EMBL/GenBank/DDBJ whole genome shotgun (WGS) entry which is preliminary data.</text>
</comment>
<keyword evidence="1" id="KW-1133">Transmembrane helix</keyword>
<keyword evidence="3" id="KW-1185">Reference proteome</keyword>
<keyword evidence="1" id="KW-0812">Transmembrane</keyword>
<evidence type="ECO:0000256" key="1">
    <source>
        <dbReference type="SAM" id="Phobius"/>
    </source>
</evidence>
<protein>
    <submittedName>
        <fullName evidence="2">Uncharacterized protein</fullName>
    </submittedName>
</protein>
<keyword evidence="1" id="KW-0472">Membrane</keyword>
<feature type="transmembrane region" description="Helical" evidence="1">
    <location>
        <begin position="64"/>
        <end position="84"/>
    </location>
</feature>
<sequence>MWEVLLVVLIVIAVLIVGFCLAKTTHNKKKRIITGILLILSVFVYPLLVPFFGETGGLEGVVSLMVFHFTLLLGGFITLIVGFFTKSLSENE</sequence>
<evidence type="ECO:0000313" key="2">
    <source>
        <dbReference type="EMBL" id="MDL4839440.1"/>
    </source>
</evidence>
<dbReference type="EMBL" id="JASTZU010000016">
    <property type="protein sequence ID" value="MDL4839440.1"/>
    <property type="molecule type" value="Genomic_DNA"/>
</dbReference>